<dbReference type="Pfam" id="PF00254">
    <property type="entry name" value="FKBP_C"/>
    <property type="match status" value="1"/>
</dbReference>
<feature type="domain" description="PPIase FKBP-type" evidence="8">
    <location>
        <begin position="84"/>
        <end position="169"/>
    </location>
</feature>
<dbReference type="PROSITE" id="PS50059">
    <property type="entry name" value="FKBP_PPIASE"/>
    <property type="match status" value="1"/>
</dbReference>
<evidence type="ECO:0000313" key="9">
    <source>
        <dbReference type="EMBL" id="PVM90623.1"/>
    </source>
</evidence>
<evidence type="ECO:0000256" key="7">
    <source>
        <dbReference type="SAM" id="SignalP"/>
    </source>
</evidence>
<feature type="signal peptide" evidence="7">
    <location>
        <begin position="1"/>
        <end position="20"/>
    </location>
</feature>
<evidence type="ECO:0000256" key="5">
    <source>
        <dbReference type="PROSITE-ProRule" id="PRU00277"/>
    </source>
</evidence>
<dbReference type="InterPro" id="IPR046357">
    <property type="entry name" value="PPIase_dom_sf"/>
</dbReference>
<comment type="caution">
    <text evidence="9">The sequence shown here is derived from an EMBL/GenBank/DDBJ whole genome shotgun (WGS) entry which is preliminary data.</text>
</comment>
<dbReference type="Proteomes" id="UP000245073">
    <property type="component" value="Unassembled WGS sequence"/>
</dbReference>
<accession>A0A2T9K490</accession>
<dbReference type="EC" id="5.2.1.8" evidence="6"/>
<dbReference type="GO" id="GO:0006457">
    <property type="term" value="P:protein folding"/>
    <property type="evidence" value="ECO:0007669"/>
    <property type="project" value="InterPro"/>
</dbReference>
<gene>
    <name evidence="9" type="ORF">DDF67_09325</name>
</gene>
<dbReference type="EMBL" id="QDKQ01000034">
    <property type="protein sequence ID" value="PVM90623.1"/>
    <property type="molecule type" value="Genomic_DNA"/>
</dbReference>
<comment type="catalytic activity">
    <reaction evidence="1 5 6">
        <text>[protein]-peptidylproline (omega=180) = [protein]-peptidylproline (omega=0)</text>
        <dbReference type="Rhea" id="RHEA:16237"/>
        <dbReference type="Rhea" id="RHEA-COMP:10747"/>
        <dbReference type="Rhea" id="RHEA-COMP:10748"/>
        <dbReference type="ChEBI" id="CHEBI:83833"/>
        <dbReference type="ChEBI" id="CHEBI:83834"/>
        <dbReference type="EC" id="5.2.1.8"/>
    </reaction>
</comment>
<dbReference type="SUPFAM" id="SSF54534">
    <property type="entry name" value="FKBP-like"/>
    <property type="match status" value="1"/>
</dbReference>
<dbReference type="Gene3D" id="6.10.250.2970">
    <property type="match status" value="1"/>
</dbReference>
<evidence type="ECO:0000256" key="4">
    <source>
        <dbReference type="ARBA" id="ARBA00023235"/>
    </source>
</evidence>
<dbReference type="PANTHER" id="PTHR43811:SF19">
    <property type="entry name" value="39 KDA FK506-BINDING NUCLEAR PROTEIN"/>
    <property type="match status" value="1"/>
</dbReference>
<keyword evidence="7" id="KW-0732">Signal</keyword>
<dbReference type="Pfam" id="PF01346">
    <property type="entry name" value="FKBP_N"/>
    <property type="match status" value="1"/>
</dbReference>
<protein>
    <recommendedName>
        <fullName evidence="6">Peptidyl-prolyl cis-trans isomerase</fullName>
        <ecNumber evidence="6">5.2.1.8</ecNumber>
    </recommendedName>
</protein>
<organism evidence="9 10">
    <name type="scientific">Caulobacter endophyticus</name>
    <dbReference type="NCBI Taxonomy" id="2172652"/>
    <lineage>
        <taxon>Bacteria</taxon>
        <taxon>Pseudomonadati</taxon>
        <taxon>Pseudomonadota</taxon>
        <taxon>Alphaproteobacteria</taxon>
        <taxon>Caulobacterales</taxon>
        <taxon>Caulobacteraceae</taxon>
        <taxon>Caulobacter</taxon>
    </lineage>
</organism>
<feature type="chain" id="PRO_5015637886" description="Peptidyl-prolyl cis-trans isomerase" evidence="7">
    <location>
        <begin position="21"/>
        <end position="172"/>
    </location>
</feature>
<dbReference type="OrthoDB" id="9812109at2"/>
<reference evidence="9 10" key="1">
    <citation type="submission" date="2018-04" db="EMBL/GenBank/DDBJ databases">
        <title>The genome sequence of Caulobacter sp. 744.</title>
        <authorList>
            <person name="Gao J."/>
            <person name="Sun J."/>
        </authorList>
    </citation>
    <scope>NUCLEOTIDE SEQUENCE [LARGE SCALE GENOMIC DNA]</scope>
    <source>
        <strain evidence="9 10">774</strain>
    </source>
</reference>
<dbReference type="Gene3D" id="3.10.50.40">
    <property type="match status" value="1"/>
</dbReference>
<proteinExistence type="inferred from homology"/>
<keyword evidence="3 5" id="KW-0697">Rotamase</keyword>
<dbReference type="InterPro" id="IPR001179">
    <property type="entry name" value="PPIase_FKBP_dom"/>
</dbReference>
<dbReference type="GO" id="GO:0003755">
    <property type="term" value="F:peptidyl-prolyl cis-trans isomerase activity"/>
    <property type="evidence" value="ECO:0007669"/>
    <property type="project" value="UniProtKB-UniRule"/>
</dbReference>
<evidence type="ECO:0000256" key="3">
    <source>
        <dbReference type="ARBA" id="ARBA00023110"/>
    </source>
</evidence>
<dbReference type="AlphaFoldDB" id="A0A2T9K490"/>
<evidence type="ECO:0000256" key="1">
    <source>
        <dbReference type="ARBA" id="ARBA00000971"/>
    </source>
</evidence>
<name>A0A2T9K490_9CAUL</name>
<dbReference type="PANTHER" id="PTHR43811">
    <property type="entry name" value="FKBP-TYPE PEPTIDYL-PROLYL CIS-TRANS ISOMERASE FKPA"/>
    <property type="match status" value="1"/>
</dbReference>
<dbReference type="InterPro" id="IPR000774">
    <property type="entry name" value="PPIase_FKBP_N"/>
</dbReference>
<evidence type="ECO:0000313" key="10">
    <source>
        <dbReference type="Proteomes" id="UP000245073"/>
    </source>
</evidence>
<evidence type="ECO:0000256" key="2">
    <source>
        <dbReference type="ARBA" id="ARBA00006577"/>
    </source>
</evidence>
<evidence type="ECO:0000259" key="8">
    <source>
        <dbReference type="PROSITE" id="PS50059"/>
    </source>
</evidence>
<dbReference type="RefSeq" id="WP_109100610.1">
    <property type="nucleotide sequence ID" value="NZ_QDKQ01000034.1"/>
</dbReference>
<keyword evidence="4 5" id="KW-0413">Isomerase</keyword>
<sequence length="172" mass="17840">MRTALIVLGLSAALAGPALAQTPPAPTPAPAPNVTADPAADNLAKSTAWLAANAKQPGVVTLPSGLQYKVTTAGAKTAPSPKEGEIIKVHYEGKLVDGTVFDSSFARGQPMIAPLGGLVPAWMEALPKMKVGDEWTLFVPPSLGYGERASGPIPPNSVMIFRVKLLDMMTLD</sequence>
<comment type="similarity">
    <text evidence="2 6">Belongs to the FKBP-type PPIase family.</text>
</comment>
<keyword evidence="10" id="KW-1185">Reference proteome</keyword>
<evidence type="ECO:0000256" key="6">
    <source>
        <dbReference type="RuleBase" id="RU003915"/>
    </source>
</evidence>